<feature type="compositionally biased region" description="Polar residues" evidence="1">
    <location>
        <begin position="129"/>
        <end position="139"/>
    </location>
</feature>
<feature type="region of interest" description="Disordered" evidence="1">
    <location>
        <begin position="95"/>
        <end position="151"/>
    </location>
</feature>
<sequence length="151" mass="16212">MPYGPYSPVTSPLPSVGGDAQLYSPQQFPYTPPYYHQMVPPSLPYLNSPTPVSQPELTNLLGIDQQAESNFFGPRAGYPSMGSFARGSFPVAPGSFSFHESQQGFDGSRSGGLWSDSSKPSERQRSLMPLSSSVSQQPIDSVRSFGPSAGM</sequence>
<comment type="caution">
    <text evidence="2">The sequence shown here is derived from an EMBL/GenBank/DDBJ whole genome shotgun (WGS) entry which is preliminary data.</text>
</comment>
<name>A0A392M1Y6_9FABA</name>
<organism evidence="2 3">
    <name type="scientific">Trifolium medium</name>
    <dbReference type="NCBI Taxonomy" id="97028"/>
    <lineage>
        <taxon>Eukaryota</taxon>
        <taxon>Viridiplantae</taxon>
        <taxon>Streptophyta</taxon>
        <taxon>Embryophyta</taxon>
        <taxon>Tracheophyta</taxon>
        <taxon>Spermatophyta</taxon>
        <taxon>Magnoliopsida</taxon>
        <taxon>eudicotyledons</taxon>
        <taxon>Gunneridae</taxon>
        <taxon>Pentapetalae</taxon>
        <taxon>rosids</taxon>
        <taxon>fabids</taxon>
        <taxon>Fabales</taxon>
        <taxon>Fabaceae</taxon>
        <taxon>Papilionoideae</taxon>
        <taxon>50 kb inversion clade</taxon>
        <taxon>NPAAA clade</taxon>
        <taxon>Hologalegina</taxon>
        <taxon>IRL clade</taxon>
        <taxon>Trifolieae</taxon>
        <taxon>Trifolium</taxon>
    </lineage>
</organism>
<evidence type="ECO:0000256" key="1">
    <source>
        <dbReference type="SAM" id="MobiDB-lite"/>
    </source>
</evidence>
<keyword evidence="3" id="KW-1185">Reference proteome</keyword>
<accession>A0A392M1Y6</accession>
<evidence type="ECO:0000313" key="3">
    <source>
        <dbReference type="Proteomes" id="UP000265520"/>
    </source>
</evidence>
<dbReference type="AlphaFoldDB" id="A0A392M1Y6"/>
<dbReference type="EMBL" id="LXQA010002116">
    <property type="protein sequence ID" value="MCH81291.1"/>
    <property type="molecule type" value="Genomic_DNA"/>
</dbReference>
<feature type="non-terminal residue" evidence="2">
    <location>
        <position position="151"/>
    </location>
</feature>
<evidence type="ECO:0000313" key="2">
    <source>
        <dbReference type="EMBL" id="MCH81291.1"/>
    </source>
</evidence>
<gene>
    <name evidence="2" type="ORF">A2U01_0002076</name>
</gene>
<proteinExistence type="predicted"/>
<reference evidence="2 3" key="1">
    <citation type="journal article" date="2018" name="Front. Plant Sci.">
        <title>Red Clover (Trifolium pratense) and Zigzag Clover (T. medium) - A Picture of Genomic Similarities and Differences.</title>
        <authorList>
            <person name="Dluhosova J."/>
            <person name="Istvanek J."/>
            <person name="Nedelnik J."/>
            <person name="Repkova J."/>
        </authorList>
    </citation>
    <scope>NUCLEOTIDE SEQUENCE [LARGE SCALE GENOMIC DNA]</scope>
    <source>
        <strain evidence="3">cv. 10/8</strain>
        <tissue evidence="2">Leaf</tissue>
    </source>
</reference>
<protein>
    <submittedName>
        <fullName evidence="2">Uncharacterized protein</fullName>
    </submittedName>
</protein>
<dbReference type="Proteomes" id="UP000265520">
    <property type="component" value="Unassembled WGS sequence"/>
</dbReference>